<dbReference type="Pfam" id="PF07884">
    <property type="entry name" value="VKOR"/>
    <property type="match status" value="1"/>
</dbReference>
<evidence type="ECO:0000256" key="2">
    <source>
        <dbReference type="ARBA" id="ARBA00006214"/>
    </source>
</evidence>
<evidence type="ECO:0000256" key="3">
    <source>
        <dbReference type="ARBA" id="ARBA00022692"/>
    </source>
</evidence>
<dbReference type="PANTHER" id="PTHR34573:SF1">
    <property type="entry name" value="VITAMIN K EPOXIDE REDUCTASE DOMAIN-CONTAINING PROTEIN"/>
    <property type="match status" value="1"/>
</dbReference>
<feature type="transmembrane region" description="Helical" evidence="11">
    <location>
        <begin position="185"/>
        <end position="204"/>
    </location>
</feature>
<dbReference type="GO" id="GO:0048038">
    <property type="term" value="F:quinone binding"/>
    <property type="evidence" value="ECO:0007669"/>
    <property type="project" value="UniProtKB-KW"/>
</dbReference>
<dbReference type="CDD" id="cd10546">
    <property type="entry name" value="VKOR"/>
    <property type="match status" value="1"/>
</dbReference>
<evidence type="ECO:0000256" key="7">
    <source>
        <dbReference type="ARBA" id="ARBA00023136"/>
    </source>
</evidence>
<keyword evidence="3 11" id="KW-0812">Transmembrane</keyword>
<feature type="transmembrane region" description="Helical" evidence="11">
    <location>
        <begin position="156"/>
        <end position="178"/>
    </location>
</feature>
<evidence type="ECO:0000313" key="14">
    <source>
        <dbReference type="Proteomes" id="UP000317238"/>
    </source>
</evidence>
<dbReference type="SUPFAM" id="SSF52833">
    <property type="entry name" value="Thioredoxin-like"/>
    <property type="match status" value="1"/>
</dbReference>
<dbReference type="InterPro" id="IPR038354">
    <property type="entry name" value="VKOR_sf"/>
</dbReference>
<sequence>MSSHRNLGSLSQEKDTMMPGRPSPAPEISSSALSSPMWAKRFHVAVVATASLLAFSGLVLSLYLAWSGLTGSTVAGCDGSTFDCNHVLTSRWSKVFGLPVGLFAAGVYIAVLGLLAAGTLSPRASLLQRSALAFLLMTATVSAIWFVALQFYMQKFCFYCCTTHACSVLTTLVVVPGLRLPWKRLLMVTAMGVAAVGTLTLIQWQSEPPQTFRIETHDELPPLLTEPGQSSDDVFGAPATFDAPGSATGDDVFSAPGVFDAPTESTPGLFDAPAVDDAEPTQPPADELPVFEAPANGPPVFNAPVQDSASTPADHPADSGRFAWAAASPWLSLMGVVAADGDEEEKEEPRLVPVSSGRRQLNIAQWPLYGDLDAKYVVVAMFDYTCTHCRSTCKAIREAVEKDGLDLAVVALPTPLHRSCNDAATSNDPAGAHRCDVAKMAVAVWLADREKFQQFHDFLMSQQRSAGEARAKAIELIGAEQFNQRMASKTPSDYIAKTVFLYKESGAGTLPKLVFPRTTVVGEISSGSTITNLVKQNLR</sequence>
<dbReference type="Proteomes" id="UP000317238">
    <property type="component" value="Unassembled WGS sequence"/>
</dbReference>
<evidence type="ECO:0000256" key="5">
    <source>
        <dbReference type="ARBA" id="ARBA00022989"/>
    </source>
</evidence>
<dbReference type="AlphaFoldDB" id="A0A5C5Y8T8"/>
<protein>
    <submittedName>
        <fullName evidence="13">Vitamin K epoxide reductase family protein</fullName>
    </submittedName>
</protein>
<comment type="subcellular location">
    <subcellularLocation>
        <location evidence="1">Membrane</location>
        <topology evidence="1">Multi-pass membrane protein</topology>
    </subcellularLocation>
</comment>
<keyword evidence="6" id="KW-0560">Oxidoreductase</keyword>
<evidence type="ECO:0000256" key="9">
    <source>
        <dbReference type="ARBA" id="ARBA00023284"/>
    </source>
</evidence>
<evidence type="ECO:0000256" key="8">
    <source>
        <dbReference type="ARBA" id="ARBA00023157"/>
    </source>
</evidence>
<dbReference type="InterPro" id="IPR017937">
    <property type="entry name" value="Thioredoxin_CS"/>
</dbReference>
<dbReference type="GO" id="GO:0016491">
    <property type="term" value="F:oxidoreductase activity"/>
    <property type="evidence" value="ECO:0007669"/>
    <property type="project" value="UniProtKB-KW"/>
</dbReference>
<dbReference type="PANTHER" id="PTHR34573">
    <property type="entry name" value="VKC DOMAIN-CONTAINING PROTEIN"/>
    <property type="match status" value="1"/>
</dbReference>
<dbReference type="GO" id="GO:0016020">
    <property type="term" value="C:membrane"/>
    <property type="evidence" value="ECO:0007669"/>
    <property type="project" value="UniProtKB-SubCell"/>
</dbReference>
<dbReference type="Gene3D" id="1.20.1440.130">
    <property type="entry name" value="VKOR domain"/>
    <property type="match status" value="1"/>
</dbReference>
<comment type="similarity">
    <text evidence="2">Belongs to the VKOR family.</text>
</comment>
<evidence type="ECO:0000313" key="13">
    <source>
        <dbReference type="EMBL" id="TWT69772.1"/>
    </source>
</evidence>
<dbReference type="InterPro" id="IPR036249">
    <property type="entry name" value="Thioredoxin-like_sf"/>
</dbReference>
<evidence type="ECO:0000256" key="4">
    <source>
        <dbReference type="ARBA" id="ARBA00022719"/>
    </source>
</evidence>
<dbReference type="EMBL" id="SJPL01000001">
    <property type="protein sequence ID" value="TWT69772.1"/>
    <property type="molecule type" value="Genomic_DNA"/>
</dbReference>
<evidence type="ECO:0000256" key="11">
    <source>
        <dbReference type="SAM" id="Phobius"/>
    </source>
</evidence>
<keyword evidence="8" id="KW-1015">Disulfide bond</keyword>
<feature type="transmembrane region" description="Helical" evidence="11">
    <location>
        <begin position="44"/>
        <end position="66"/>
    </location>
</feature>
<dbReference type="SMART" id="SM00756">
    <property type="entry name" value="VKc"/>
    <property type="match status" value="1"/>
</dbReference>
<keyword evidence="5 11" id="KW-1133">Transmembrane helix</keyword>
<keyword evidence="9" id="KW-0676">Redox-active center</keyword>
<gene>
    <name evidence="13" type="ORF">Pan14r_20640</name>
</gene>
<comment type="caution">
    <text evidence="13">The sequence shown here is derived from an EMBL/GenBank/DDBJ whole genome shotgun (WGS) entry which is preliminary data.</text>
</comment>
<evidence type="ECO:0000256" key="10">
    <source>
        <dbReference type="SAM" id="MobiDB-lite"/>
    </source>
</evidence>
<accession>A0A5C5Y8T8</accession>
<dbReference type="Gene3D" id="3.40.30.10">
    <property type="entry name" value="Glutaredoxin"/>
    <property type="match status" value="1"/>
</dbReference>
<dbReference type="OrthoDB" id="9780147at2"/>
<feature type="region of interest" description="Disordered" evidence="10">
    <location>
        <begin position="1"/>
        <end position="29"/>
    </location>
</feature>
<organism evidence="13 14">
    <name type="scientific">Crateriforma conspicua</name>
    <dbReference type="NCBI Taxonomy" id="2527996"/>
    <lineage>
        <taxon>Bacteria</taxon>
        <taxon>Pseudomonadati</taxon>
        <taxon>Planctomycetota</taxon>
        <taxon>Planctomycetia</taxon>
        <taxon>Planctomycetales</taxon>
        <taxon>Planctomycetaceae</taxon>
        <taxon>Crateriforma</taxon>
    </lineage>
</organism>
<keyword evidence="14" id="KW-1185">Reference proteome</keyword>
<feature type="domain" description="Vitamin K epoxide reductase" evidence="12">
    <location>
        <begin position="45"/>
        <end position="178"/>
    </location>
</feature>
<keyword evidence="7 11" id="KW-0472">Membrane</keyword>
<feature type="transmembrane region" description="Helical" evidence="11">
    <location>
        <begin position="96"/>
        <end position="120"/>
    </location>
</feature>
<feature type="transmembrane region" description="Helical" evidence="11">
    <location>
        <begin position="132"/>
        <end position="150"/>
    </location>
</feature>
<dbReference type="InterPro" id="IPR012932">
    <property type="entry name" value="VKOR"/>
</dbReference>
<reference evidence="13 14" key="1">
    <citation type="submission" date="2019-02" db="EMBL/GenBank/DDBJ databases">
        <title>Deep-cultivation of Planctomycetes and their phenomic and genomic characterization uncovers novel biology.</title>
        <authorList>
            <person name="Wiegand S."/>
            <person name="Jogler M."/>
            <person name="Boedeker C."/>
            <person name="Pinto D."/>
            <person name="Vollmers J."/>
            <person name="Rivas-Marin E."/>
            <person name="Kohn T."/>
            <person name="Peeters S.H."/>
            <person name="Heuer A."/>
            <person name="Rast P."/>
            <person name="Oberbeckmann S."/>
            <person name="Bunk B."/>
            <person name="Jeske O."/>
            <person name="Meyerdierks A."/>
            <person name="Storesund J.E."/>
            <person name="Kallscheuer N."/>
            <person name="Luecker S."/>
            <person name="Lage O.M."/>
            <person name="Pohl T."/>
            <person name="Merkel B.J."/>
            <person name="Hornburger P."/>
            <person name="Mueller R.-W."/>
            <person name="Bruemmer F."/>
            <person name="Labrenz M."/>
            <person name="Spormann A.M."/>
            <person name="Op Den Camp H."/>
            <person name="Overmann J."/>
            <person name="Amann R."/>
            <person name="Jetten M.S.M."/>
            <person name="Mascher T."/>
            <person name="Medema M.H."/>
            <person name="Devos D.P."/>
            <person name="Kaster A.-K."/>
            <person name="Ovreas L."/>
            <person name="Rohde M."/>
            <person name="Galperin M.Y."/>
            <person name="Jogler C."/>
        </authorList>
    </citation>
    <scope>NUCLEOTIDE SEQUENCE [LARGE SCALE GENOMIC DNA]</scope>
    <source>
        <strain evidence="13 14">Pan14r</strain>
    </source>
</reference>
<evidence type="ECO:0000256" key="1">
    <source>
        <dbReference type="ARBA" id="ARBA00004141"/>
    </source>
</evidence>
<name>A0A5C5Y8T8_9PLAN</name>
<dbReference type="PROSITE" id="PS00194">
    <property type="entry name" value="THIOREDOXIN_1"/>
    <property type="match status" value="1"/>
</dbReference>
<evidence type="ECO:0000256" key="6">
    <source>
        <dbReference type="ARBA" id="ARBA00023002"/>
    </source>
</evidence>
<keyword evidence="4" id="KW-0874">Quinone</keyword>
<feature type="compositionally biased region" description="Polar residues" evidence="10">
    <location>
        <begin position="1"/>
        <end position="11"/>
    </location>
</feature>
<evidence type="ECO:0000259" key="12">
    <source>
        <dbReference type="SMART" id="SM00756"/>
    </source>
</evidence>
<proteinExistence type="inferred from homology"/>